<feature type="transmembrane region" description="Helical" evidence="7">
    <location>
        <begin position="12"/>
        <end position="36"/>
    </location>
</feature>
<evidence type="ECO:0000313" key="9">
    <source>
        <dbReference type="EMBL" id="RKI91994.1"/>
    </source>
</evidence>
<accession>A0A3A9ALY7</accession>
<dbReference type="PANTHER" id="PTHR43744">
    <property type="entry name" value="ABC TRANSPORTER PERMEASE PROTEIN MG189-RELATED-RELATED"/>
    <property type="match status" value="1"/>
</dbReference>
<dbReference type="AlphaFoldDB" id="A0A3A9ALY7"/>
<feature type="transmembrane region" description="Helical" evidence="7">
    <location>
        <begin position="88"/>
        <end position="114"/>
    </location>
</feature>
<feature type="transmembrane region" description="Helical" evidence="7">
    <location>
        <begin position="126"/>
        <end position="148"/>
    </location>
</feature>
<keyword evidence="10" id="KW-1185">Reference proteome</keyword>
<keyword evidence="6 7" id="KW-0472">Membrane</keyword>
<evidence type="ECO:0000259" key="8">
    <source>
        <dbReference type="PROSITE" id="PS50928"/>
    </source>
</evidence>
<evidence type="ECO:0000256" key="4">
    <source>
        <dbReference type="ARBA" id="ARBA00022692"/>
    </source>
</evidence>
<comment type="subcellular location">
    <subcellularLocation>
        <location evidence="1 7">Cell membrane</location>
        <topology evidence="1 7">Multi-pass membrane protein</topology>
    </subcellularLocation>
</comment>
<keyword evidence="3" id="KW-1003">Cell membrane</keyword>
<dbReference type="OrthoDB" id="9771544at2"/>
<sequence length="290" mass="33002">MKKKIYEAAKSLQRAFTIFLLLLPGFFVFFPIIILITGSVMDQYEIKEYLNPIFTEAFDFITWKIMPDYPSFANYGKLLFMTPQFFVLFWNSIRMTACILAGQLFVGVPAAWAFAVYRVRGSRMLFALYVILMLLPFQVTMLSSYLVLNRLSLLNTQQAIIMPAVFSTFPIFLTYGGFRGIPSQLFEAARVDGASERTIFLKIGIPLGKSGLLSAMVLGFLEYWNMMEQPMAFLDDKALWPLSLYLPEINWAQAGFAFCASVITLIPAVFVFTFGQDYLEQGIIYSGLKE</sequence>
<dbReference type="SUPFAM" id="SSF161098">
    <property type="entry name" value="MetI-like"/>
    <property type="match status" value="1"/>
</dbReference>
<feature type="transmembrane region" description="Helical" evidence="7">
    <location>
        <begin position="199"/>
        <end position="221"/>
    </location>
</feature>
<protein>
    <submittedName>
        <fullName evidence="9">Carbohydrate ABC transporter permease</fullName>
    </submittedName>
</protein>
<evidence type="ECO:0000256" key="3">
    <source>
        <dbReference type="ARBA" id="ARBA00022475"/>
    </source>
</evidence>
<dbReference type="PROSITE" id="PS50928">
    <property type="entry name" value="ABC_TM1"/>
    <property type="match status" value="1"/>
</dbReference>
<comment type="similarity">
    <text evidence="7">Belongs to the binding-protein-dependent transport system permease family.</text>
</comment>
<dbReference type="RefSeq" id="WP_120468540.1">
    <property type="nucleotide sequence ID" value="NZ_RAYQ01000006.1"/>
</dbReference>
<feature type="domain" description="ABC transmembrane type-1" evidence="8">
    <location>
        <begin position="89"/>
        <end position="275"/>
    </location>
</feature>
<evidence type="ECO:0000256" key="7">
    <source>
        <dbReference type="RuleBase" id="RU363032"/>
    </source>
</evidence>
<dbReference type="GO" id="GO:0005886">
    <property type="term" value="C:plasma membrane"/>
    <property type="evidence" value="ECO:0007669"/>
    <property type="project" value="UniProtKB-SubCell"/>
</dbReference>
<dbReference type="Proteomes" id="UP000280696">
    <property type="component" value="Unassembled WGS sequence"/>
</dbReference>
<dbReference type="PANTHER" id="PTHR43744:SF8">
    <property type="entry name" value="SN-GLYCEROL-3-PHOSPHATE TRANSPORT SYSTEM PERMEASE PROTEIN UGPE"/>
    <property type="match status" value="1"/>
</dbReference>
<keyword evidence="5 7" id="KW-1133">Transmembrane helix</keyword>
<gene>
    <name evidence="9" type="ORF">D7V94_07910</name>
</gene>
<evidence type="ECO:0000256" key="6">
    <source>
        <dbReference type="ARBA" id="ARBA00023136"/>
    </source>
</evidence>
<reference evidence="9 10" key="1">
    <citation type="submission" date="2018-09" db="EMBL/GenBank/DDBJ databases">
        <title>Murine metabolic-syndrome-specific gut microbial biobank.</title>
        <authorList>
            <person name="Liu C."/>
        </authorList>
    </citation>
    <scope>NUCLEOTIDE SEQUENCE [LARGE SCALE GENOMIC DNA]</scope>
    <source>
        <strain evidence="9 10">0.1xD8-82</strain>
    </source>
</reference>
<evidence type="ECO:0000256" key="5">
    <source>
        <dbReference type="ARBA" id="ARBA00022989"/>
    </source>
</evidence>
<dbReference type="InterPro" id="IPR000515">
    <property type="entry name" value="MetI-like"/>
</dbReference>
<organism evidence="9 10">
    <name type="scientific">Parablautia intestinalis</name>
    <dbReference type="NCBI Taxonomy" id="2320100"/>
    <lineage>
        <taxon>Bacteria</taxon>
        <taxon>Bacillati</taxon>
        <taxon>Bacillota</taxon>
        <taxon>Clostridia</taxon>
        <taxon>Lachnospirales</taxon>
        <taxon>Lachnospiraceae</taxon>
        <taxon>Parablautia</taxon>
    </lineage>
</organism>
<comment type="caution">
    <text evidence="9">The sequence shown here is derived from an EMBL/GenBank/DDBJ whole genome shotgun (WGS) entry which is preliminary data.</text>
</comment>
<dbReference type="EMBL" id="RAYQ01000006">
    <property type="protein sequence ID" value="RKI91994.1"/>
    <property type="molecule type" value="Genomic_DNA"/>
</dbReference>
<feature type="transmembrane region" description="Helical" evidence="7">
    <location>
        <begin position="160"/>
        <end position="178"/>
    </location>
</feature>
<dbReference type="Pfam" id="PF00528">
    <property type="entry name" value="BPD_transp_1"/>
    <property type="match status" value="1"/>
</dbReference>
<name>A0A3A9ALY7_9FIRM</name>
<evidence type="ECO:0000256" key="1">
    <source>
        <dbReference type="ARBA" id="ARBA00004651"/>
    </source>
</evidence>
<proteinExistence type="inferred from homology"/>
<dbReference type="GO" id="GO:0055085">
    <property type="term" value="P:transmembrane transport"/>
    <property type="evidence" value="ECO:0007669"/>
    <property type="project" value="InterPro"/>
</dbReference>
<dbReference type="Gene3D" id="1.10.3720.10">
    <property type="entry name" value="MetI-like"/>
    <property type="match status" value="1"/>
</dbReference>
<evidence type="ECO:0000256" key="2">
    <source>
        <dbReference type="ARBA" id="ARBA00022448"/>
    </source>
</evidence>
<feature type="transmembrane region" description="Helical" evidence="7">
    <location>
        <begin position="251"/>
        <end position="274"/>
    </location>
</feature>
<keyword evidence="2 7" id="KW-0813">Transport</keyword>
<evidence type="ECO:0000313" key="10">
    <source>
        <dbReference type="Proteomes" id="UP000280696"/>
    </source>
</evidence>
<dbReference type="CDD" id="cd06261">
    <property type="entry name" value="TM_PBP2"/>
    <property type="match status" value="1"/>
</dbReference>
<dbReference type="InterPro" id="IPR035906">
    <property type="entry name" value="MetI-like_sf"/>
</dbReference>
<keyword evidence="4 7" id="KW-0812">Transmembrane</keyword>